<dbReference type="EMBL" id="JACSDI010000001">
    <property type="protein sequence ID" value="MCG9962399.1"/>
    <property type="molecule type" value="Genomic_DNA"/>
</dbReference>
<name>A0ABS9QPX7_9GAMM</name>
<protein>
    <submittedName>
        <fullName evidence="1">Uncharacterized protein</fullName>
    </submittedName>
</protein>
<gene>
    <name evidence="1" type="ORF">H9J30_00375</name>
</gene>
<comment type="caution">
    <text evidence="1">The sequence shown here is derived from an EMBL/GenBank/DDBJ whole genome shotgun (WGS) entry which is preliminary data.</text>
</comment>
<sequence length="67" mass="7672">MMDEYIPETGKSCLYKRKGALNWCMCKVIAKYESLIWIHNFYTGSKPVVREAEVEFKPLPDDKAGAA</sequence>
<accession>A0ABS9QPX7</accession>
<organism evidence="1 2">
    <name type="scientific">Shewanella cutis</name>
    <dbReference type="NCBI Taxonomy" id="2766780"/>
    <lineage>
        <taxon>Bacteria</taxon>
        <taxon>Pseudomonadati</taxon>
        <taxon>Pseudomonadota</taxon>
        <taxon>Gammaproteobacteria</taxon>
        <taxon>Alteromonadales</taxon>
        <taxon>Shewanellaceae</taxon>
        <taxon>Shewanella</taxon>
    </lineage>
</organism>
<evidence type="ECO:0000313" key="1">
    <source>
        <dbReference type="EMBL" id="MCG9962399.1"/>
    </source>
</evidence>
<proteinExistence type="predicted"/>
<keyword evidence="2" id="KW-1185">Reference proteome</keyword>
<dbReference type="RefSeq" id="WP_240129209.1">
    <property type="nucleotide sequence ID" value="NZ_JACSDI010000001.1"/>
</dbReference>
<reference evidence="1 2" key="1">
    <citation type="submission" date="2020-08" db="EMBL/GenBank/DDBJ databases">
        <title>Whole genome sequence of Shewanella sp strain PS-2.</title>
        <authorList>
            <person name="Das S.K."/>
        </authorList>
    </citation>
    <scope>NUCLEOTIDE SEQUENCE [LARGE SCALE GENOMIC DNA]</scope>
    <source>
        <strain evidence="1 2">PS-2</strain>
    </source>
</reference>
<evidence type="ECO:0000313" key="2">
    <source>
        <dbReference type="Proteomes" id="UP000829384"/>
    </source>
</evidence>
<dbReference type="Proteomes" id="UP000829384">
    <property type="component" value="Unassembled WGS sequence"/>
</dbReference>